<dbReference type="Pfam" id="PF13581">
    <property type="entry name" value="HATPase_c_2"/>
    <property type="match status" value="1"/>
</dbReference>
<dbReference type="InterPro" id="IPR036890">
    <property type="entry name" value="HATPase_C_sf"/>
</dbReference>
<name>A0A7J5D4F8_9ACTN</name>
<gene>
    <name evidence="3" type="ORF">F8144_38125</name>
</gene>
<comment type="caution">
    <text evidence="3">The sequence shown here is derived from an EMBL/GenBank/DDBJ whole genome shotgun (WGS) entry which is preliminary data.</text>
</comment>
<proteinExistence type="predicted"/>
<evidence type="ECO:0000313" key="4">
    <source>
        <dbReference type="Proteomes" id="UP000442990"/>
    </source>
</evidence>
<keyword evidence="4" id="KW-1185">Reference proteome</keyword>
<evidence type="ECO:0000259" key="2">
    <source>
        <dbReference type="Pfam" id="PF13581"/>
    </source>
</evidence>
<dbReference type="InterPro" id="IPR003594">
    <property type="entry name" value="HATPase_dom"/>
</dbReference>
<dbReference type="CDD" id="cd16936">
    <property type="entry name" value="HATPase_RsbW-like"/>
    <property type="match status" value="1"/>
</dbReference>
<feature type="domain" description="Histidine kinase/HSP90-like ATPase" evidence="2">
    <location>
        <begin position="21"/>
        <end position="125"/>
    </location>
</feature>
<dbReference type="PANTHER" id="PTHR35526">
    <property type="entry name" value="ANTI-SIGMA-F FACTOR RSBW-RELATED"/>
    <property type="match status" value="1"/>
</dbReference>
<keyword evidence="3" id="KW-0547">Nucleotide-binding</keyword>
<keyword evidence="1" id="KW-0723">Serine/threonine-protein kinase</keyword>
<dbReference type="Gene3D" id="3.30.565.10">
    <property type="entry name" value="Histidine kinase-like ATPase, C-terminal domain"/>
    <property type="match status" value="1"/>
</dbReference>
<dbReference type="PANTHER" id="PTHR35526:SF3">
    <property type="entry name" value="ANTI-SIGMA-F FACTOR RSBW"/>
    <property type="match status" value="1"/>
</dbReference>
<evidence type="ECO:0000256" key="1">
    <source>
        <dbReference type="ARBA" id="ARBA00022527"/>
    </source>
</evidence>
<reference evidence="3 4" key="1">
    <citation type="submission" date="2019-09" db="EMBL/GenBank/DDBJ databases">
        <title>Isolation and identification of active actinomycetes.</title>
        <authorList>
            <person name="Yu Z."/>
            <person name="Han C."/>
            <person name="Yu B."/>
        </authorList>
    </citation>
    <scope>NUCLEOTIDE SEQUENCE [LARGE SCALE GENOMIC DNA]</scope>
    <source>
        <strain evidence="3 4">NEAU-H2</strain>
    </source>
</reference>
<accession>A0A7J5D4F8</accession>
<dbReference type="Proteomes" id="UP000442990">
    <property type="component" value="Unassembled WGS sequence"/>
</dbReference>
<dbReference type="GO" id="GO:0005524">
    <property type="term" value="F:ATP binding"/>
    <property type="evidence" value="ECO:0007669"/>
    <property type="project" value="UniProtKB-KW"/>
</dbReference>
<keyword evidence="1" id="KW-0808">Transferase</keyword>
<dbReference type="AlphaFoldDB" id="A0A7J5D4F8"/>
<keyword evidence="1" id="KW-0418">Kinase</keyword>
<organism evidence="3 4">
    <name type="scientific">Streptomyces triticiradicis</name>
    <dbReference type="NCBI Taxonomy" id="2651189"/>
    <lineage>
        <taxon>Bacteria</taxon>
        <taxon>Bacillati</taxon>
        <taxon>Actinomycetota</taxon>
        <taxon>Actinomycetes</taxon>
        <taxon>Kitasatosporales</taxon>
        <taxon>Streptomycetaceae</taxon>
        <taxon>Streptomyces</taxon>
    </lineage>
</organism>
<evidence type="ECO:0000313" key="3">
    <source>
        <dbReference type="EMBL" id="KAB1978880.1"/>
    </source>
</evidence>
<dbReference type="InterPro" id="IPR050267">
    <property type="entry name" value="Anti-sigma-factor_SerPK"/>
</dbReference>
<dbReference type="GO" id="GO:0004674">
    <property type="term" value="F:protein serine/threonine kinase activity"/>
    <property type="evidence" value="ECO:0007669"/>
    <property type="project" value="UniProtKB-KW"/>
</dbReference>
<dbReference type="SUPFAM" id="SSF55874">
    <property type="entry name" value="ATPase domain of HSP90 chaperone/DNA topoisomerase II/histidine kinase"/>
    <property type="match status" value="1"/>
</dbReference>
<keyword evidence="3" id="KW-0067">ATP-binding</keyword>
<protein>
    <submittedName>
        <fullName evidence="3">ATP-binding protein</fullName>
    </submittedName>
</protein>
<dbReference type="EMBL" id="WBKG01000047">
    <property type="protein sequence ID" value="KAB1978880.1"/>
    <property type="molecule type" value="Genomic_DNA"/>
</dbReference>
<sequence length="131" mass="13906">MKASLSVDVDGSHIAQARRLAVSFLSTVRDAHSIPVADSTVEIVQLIVSELVTNARKYAPGPALLQLQVTGSTLRIELWDSNPLPPAVKAPDPRRIGQHGLEIVTALAQDVTIEAIPPGKRITATVMLATA</sequence>